<dbReference type="SUPFAM" id="SSF55486">
    <property type="entry name" value="Metalloproteases ('zincins'), catalytic domain"/>
    <property type="match status" value="1"/>
</dbReference>
<comment type="caution">
    <text evidence="1">The sequence shown here is derived from an EMBL/GenBank/DDBJ whole genome shotgun (WGS) entry which is preliminary data.</text>
</comment>
<organism evidence="1 2">
    <name type="scientific">Dysgonomonas hofstadii</name>
    <dbReference type="NCBI Taxonomy" id="637886"/>
    <lineage>
        <taxon>Bacteria</taxon>
        <taxon>Pseudomonadati</taxon>
        <taxon>Bacteroidota</taxon>
        <taxon>Bacteroidia</taxon>
        <taxon>Bacteroidales</taxon>
        <taxon>Dysgonomonadaceae</taxon>
        <taxon>Dysgonomonas</taxon>
    </lineage>
</organism>
<dbReference type="Gene3D" id="3.40.390.10">
    <property type="entry name" value="Collagenase (Catalytic Domain)"/>
    <property type="match status" value="1"/>
</dbReference>
<gene>
    <name evidence="1" type="ORF">GGR21_002900</name>
</gene>
<dbReference type="RefSeq" id="WP_183307866.1">
    <property type="nucleotide sequence ID" value="NZ_JACIEP010000010.1"/>
</dbReference>
<dbReference type="Proteomes" id="UP000555103">
    <property type="component" value="Unassembled WGS sequence"/>
</dbReference>
<proteinExistence type="predicted"/>
<evidence type="ECO:0000313" key="2">
    <source>
        <dbReference type="Proteomes" id="UP000555103"/>
    </source>
</evidence>
<dbReference type="InterPro" id="IPR024079">
    <property type="entry name" value="MetalloPept_cat_dom_sf"/>
</dbReference>
<dbReference type="AlphaFoldDB" id="A0A840CNL1"/>
<accession>A0A840CNL1</accession>
<protein>
    <recommendedName>
        <fullName evidence="3">Peptidase M10 metallopeptidase domain-containing protein</fullName>
    </recommendedName>
</protein>
<keyword evidence="2" id="KW-1185">Reference proteome</keyword>
<dbReference type="GO" id="GO:0008237">
    <property type="term" value="F:metallopeptidase activity"/>
    <property type="evidence" value="ECO:0007669"/>
    <property type="project" value="InterPro"/>
</dbReference>
<evidence type="ECO:0008006" key="3">
    <source>
        <dbReference type="Google" id="ProtNLM"/>
    </source>
</evidence>
<evidence type="ECO:0000313" key="1">
    <source>
        <dbReference type="EMBL" id="MBB4036986.1"/>
    </source>
</evidence>
<sequence length="278" mass="31936">MKKFLQYGTLTLLLLLAASGLASFYYENAAIRSANDFNSEKFIESGFTIEELALFCDIAFADDGVRIRKWTKDIKVEIKNIGEIDKRAIDEVDSIISLLAPLIAPLKIERVRKDGNLHVYRNVTHVKSSKPHHVPKPKYVNGISKINSKSRFSWSIDFAIVYAGCGNQCQTLLHEFEHALGLDHPINMYSYYLTIGRSVIPQYFSSQEAIKDFLAQPYYLSEQEKKAIRMLYSPHIKAGLHIDNFARKMGFSDEDIRWMIPNKNKKQEVIVYPAYMEK</sequence>
<dbReference type="EMBL" id="JACIEP010000010">
    <property type="protein sequence ID" value="MBB4036986.1"/>
    <property type="molecule type" value="Genomic_DNA"/>
</dbReference>
<reference evidence="1 2" key="1">
    <citation type="submission" date="2020-08" db="EMBL/GenBank/DDBJ databases">
        <title>Genomic Encyclopedia of Type Strains, Phase IV (KMG-IV): sequencing the most valuable type-strain genomes for metagenomic binning, comparative biology and taxonomic classification.</title>
        <authorList>
            <person name="Goeker M."/>
        </authorList>
    </citation>
    <scope>NUCLEOTIDE SEQUENCE [LARGE SCALE GENOMIC DNA]</scope>
    <source>
        <strain evidence="1 2">DSM 104969</strain>
    </source>
</reference>
<name>A0A840CNL1_9BACT</name>